<proteinExistence type="inferred from homology"/>
<evidence type="ECO:0000313" key="15">
    <source>
        <dbReference type="Proteomes" id="UP000664417"/>
    </source>
</evidence>
<dbReference type="InterPro" id="IPR004772">
    <property type="entry name" value="TrkH"/>
</dbReference>
<feature type="transmembrane region" description="Helical" evidence="13">
    <location>
        <begin position="133"/>
        <end position="155"/>
    </location>
</feature>
<feature type="transmembrane region" description="Helical" evidence="13">
    <location>
        <begin position="183"/>
        <end position="202"/>
    </location>
</feature>
<feature type="binding site" evidence="12">
    <location>
        <position position="315"/>
    </location>
    <ligand>
        <name>K(+)</name>
        <dbReference type="ChEBI" id="CHEBI:29103"/>
    </ligand>
</feature>
<sequence length="481" mass="52360">MKIRLVISLVGMISMVMGCCMLVSMVVSLLYGENKTAMQIALSSLIALVIGAGAFKQYKPREGELGLKEGFGIVGFSWLAASLVGSLPFMLTGSIPNFAMAFFESASGLTTTGSTILSDIEALPKGVLFWRSFTHWLGGMGIIVLSVAILPYLGLGGMQLYKAESPGPTKDKLEPRIQQTAKLLWGVYLLMSLACFLLLWLAGMDVYDAACHTFGTVATGGFSTYNASLGHFTQPLIQYIVIFFMLICGISFALHYRALSGEPKAYLRTAELRFYLLLIFATTFIIYFSRVDAGIPIEQNFRESLFQVVSIITTTGYGTADFEQWKPVAQFSLLALMVVGGCAGSTGGGLKVIRILLLTKYLKISLNQQLHPSGVFVIKLDGVRVKREVIQNILSLGMVFVFIITIATFFLTLYGVDVLTAATATLSCVSNIGPGLGDVGPTENFSSIPTPGIWLLSLCMIMGRLEIFSLLILFMPQTWQR</sequence>
<dbReference type="AlphaFoldDB" id="A0A8J7QD16"/>
<feature type="binding site" evidence="12">
    <location>
        <position position="431"/>
    </location>
    <ligand>
        <name>K(+)</name>
        <dbReference type="ChEBI" id="CHEBI:29103"/>
    </ligand>
</feature>
<keyword evidence="10" id="KW-0406">Ion transport</keyword>
<evidence type="ECO:0000313" key="14">
    <source>
        <dbReference type="EMBL" id="MBO1321180.1"/>
    </source>
</evidence>
<evidence type="ECO:0000256" key="4">
    <source>
        <dbReference type="ARBA" id="ARBA00022475"/>
    </source>
</evidence>
<evidence type="ECO:0000256" key="7">
    <source>
        <dbReference type="ARBA" id="ARBA00022692"/>
    </source>
</evidence>
<evidence type="ECO:0000256" key="11">
    <source>
        <dbReference type="ARBA" id="ARBA00023136"/>
    </source>
</evidence>
<keyword evidence="5" id="KW-0997">Cell inner membrane</keyword>
<evidence type="ECO:0000256" key="10">
    <source>
        <dbReference type="ARBA" id="ARBA00023065"/>
    </source>
</evidence>
<keyword evidence="9 13" id="KW-1133">Transmembrane helix</keyword>
<reference evidence="14" key="1">
    <citation type="submission" date="2021-03" db="EMBL/GenBank/DDBJ databases">
        <authorList>
            <person name="Wang G."/>
        </authorList>
    </citation>
    <scope>NUCLEOTIDE SEQUENCE</scope>
    <source>
        <strain evidence="14">KCTC 12899</strain>
    </source>
</reference>
<dbReference type="PROSITE" id="PS51257">
    <property type="entry name" value="PROKAR_LIPOPROTEIN"/>
    <property type="match status" value="1"/>
</dbReference>
<evidence type="ECO:0000256" key="1">
    <source>
        <dbReference type="ARBA" id="ARBA00004429"/>
    </source>
</evidence>
<feature type="transmembrane region" description="Helical" evidence="13">
    <location>
        <begin position="274"/>
        <end position="291"/>
    </location>
</feature>
<feature type="transmembrane region" description="Helical" evidence="13">
    <location>
        <begin position="331"/>
        <end position="353"/>
    </location>
</feature>
<accession>A0A8J7QD16</accession>
<evidence type="ECO:0000256" key="12">
    <source>
        <dbReference type="PIRSR" id="PIRSR006247-1"/>
    </source>
</evidence>
<comment type="similarity">
    <text evidence="2">Belongs to the TrkH potassium transport family.</text>
</comment>
<organism evidence="14 15">
    <name type="scientific">Acanthopleuribacter pedis</name>
    <dbReference type="NCBI Taxonomy" id="442870"/>
    <lineage>
        <taxon>Bacteria</taxon>
        <taxon>Pseudomonadati</taxon>
        <taxon>Acidobacteriota</taxon>
        <taxon>Holophagae</taxon>
        <taxon>Acanthopleuribacterales</taxon>
        <taxon>Acanthopleuribacteraceae</taxon>
        <taxon>Acanthopleuribacter</taxon>
    </lineage>
</organism>
<feature type="transmembrane region" description="Helical" evidence="13">
    <location>
        <begin position="453"/>
        <end position="475"/>
    </location>
</feature>
<dbReference type="PIRSF" id="PIRSF006247">
    <property type="entry name" value="TrkH"/>
    <property type="match status" value="1"/>
</dbReference>
<dbReference type="PANTHER" id="PTHR32024">
    <property type="entry name" value="TRK SYSTEM POTASSIUM UPTAKE PROTEIN TRKG-RELATED"/>
    <property type="match status" value="1"/>
</dbReference>
<keyword evidence="15" id="KW-1185">Reference proteome</keyword>
<feature type="transmembrane region" description="Helical" evidence="13">
    <location>
        <begin position="70"/>
        <end position="91"/>
    </location>
</feature>
<dbReference type="PANTHER" id="PTHR32024:SF2">
    <property type="entry name" value="TRK SYSTEM POTASSIUM UPTAKE PROTEIN TRKG-RELATED"/>
    <property type="match status" value="1"/>
</dbReference>
<keyword evidence="11 13" id="KW-0472">Membrane</keyword>
<dbReference type="RefSeq" id="WP_207861155.1">
    <property type="nucleotide sequence ID" value="NZ_JAFREP010000022.1"/>
</dbReference>
<dbReference type="GO" id="GO:0015379">
    <property type="term" value="F:potassium:chloride symporter activity"/>
    <property type="evidence" value="ECO:0007669"/>
    <property type="project" value="InterPro"/>
</dbReference>
<dbReference type="Proteomes" id="UP000664417">
    <property type="component" value="Unassembled WGS sequence"/>
</dbReference>
<evidence type="ECO:0000256" key="8">
    <source>
        <dbReference type="ARBA" id="ARBA00022958"/>
    </source>
</evidence>
<feature type="transmembrane region" description="Helical" evidence="13">
    <location>
        <begin position="7"/>
        <end position="31"/>
    </location>
</feature>
<feature type="binding site" evidence="12">
    <location>
        <position position="314"/>
    </location>
    <ligand>
        <name>K(+)</name>
        <dbReference type="ChEBI" id="CHEBI:29103"/>
    </ligand>
</feature>
<comment type="subcellular location">
    <subcellularLocation>
        <location evidence="1">Cell inner membrane</location>
        <topology evidence="1">Multi-pass membrane protein</topology>
    </subcellularLocation>
</comment>
<dbReference type="GO" id="GO:0046872">
    <property type="term" value="F:metal ion binding"/>
    <property type="evidence" value="ECO:0007669"/>
    <property type="project" value="UniProtKB-KW"/>
</dbReference>
<name>A0A8J7QD16_9BACT</name>
<feature type="binding site" evidence="12">
    <location>
        <position position="220"/>
    </location>
    <ligand>
        <name>K(+)</name>
        <dbReference type="ChEBI" id="CHEBI:29103"/>
    </ligand>
</feature>
<keyword evidence="3" id="KW-0813">Transport</keyword>
<gene>
    <name evidence="14" type="ORF">J3U88_22055</name>
</gene>
<comment type="caution">
    <text evidence="14">The sequence shown here is derived from an EMBL/GenBank/DDBJ whole genome shotgun (WGS) entry which is preliminary data.</text>
</comment>
<feature type="transmembrane region" description="Helical" evidence="13">
    <location>
        <begin position="236"/>
        <end position="254"/>
    </location>
</feature>
<dbReference type="GO" id="GO:0005886">
    <property type="term" value="C:plasma membrane"/>
    <property type="evidence" value="ECO:0007669"/>
    <property type="project" value="UniProtKB-SubCell"/>
</dbReference>
<keyword evidence="7 13" id="KW-0812">Transmembrane</keyword>
<keyword evidence="8 12" id="KW-0630">Potassium</keyword>
<feature type="binding site" evidence="12">
    <location>
        <position position="112"/>
    </location>
    <ligand>
        <name>K(+)</name>
        <dbReference type="ChEBI" id="CHEBI:29103"/>
    </ligand>
</feature>
<feature type="transmembrane region" description="Helical" evidence="13">
    <location>
        <begin position="393"/>
        <end position="416"/>
    </location>
</feature>
<dbReference type="EMBL" id="JAFREP010000022">
    <property type="protein sequence ID" value="MBO1321180.1"/>
    <property type="molecule type" value="Genomic_DNA"/>
</dbReference>
<feature type="transmembrane region" description="Helical" evidence="13">
    <location>
        <begin position="37"/>
        <end position="58"/>
    </location>
</feature>
<dbReference type="Pfam" id="PF02386">
    <property type="entry name" value="TrkH"/>
    <property type="match status" value="1"/>
</dbReference>
<evidence type="ECO:0000256" key="3">
    <source>
        <dbReference type="ARBA" id="ARBA00022448"/>
    </source>
</evidence>
<evidence type="ECO:0000256" key="13">
    <source>
        <dbReference type="SAM" id="Phobius"/>
    </source>
</evidence>
<protein>
    <submittedName>
        <fullName evidence="14">TrkH family potassium uptake protein</fullName>
    </submittedName>
</protein>
<keyword evidence="4" id="KW-1003">Cell membrane</keyword>
<feature type="binding site" evidence="12">
    <location>
        <position position="111"/>
    </location>
    <ligand>
        <name>K(+)</name>
        <dbReference type="ChEBI" id="CHEBI:29103"/>
    </ligand>
</feature>
<keyword evidence="12" id="KW-0479">Metal-binding</keyword>
<evidence type="ECO:0000256" key="5">
    <source>
        <dbReference type="ARBA" id="ARBA00022519"/>
    </source>
</evidence>
<dbReference type="InterPro" id="IPR003445">
    <property type="entry name" value="Cat_transpt"/>
</dbReference>
<evidence type="ECO:0000256" key="2">
    <source>
        <dbReference type="ARBA" id="ARBA00009137"/>
    </source>
</evidence>
<keyword evidence="6" id="KW-0633">Potassium transport</keyword>
<dbReference type="NCBIfam" id="TIGR00933">
    <property type="entry name" value="2a38"/>
    <property type="match status" value="1"/>
</dbReference>
<evidence type="ECO:0000256" key="9">
    <source>
        <dbReference type="ARBA" id="ARBA00022989"/>
    </source>
</evidence>
<evidence type="ECO:0000256" key="6">
    <source>
        <dbReference type="ARBA" id="ARBA00022538"/>
    </source>
</evidence>